<name>A0ABD3DTG9_9LAMI</name>
<evidence type="ECO:0000313" key="2">
    <source>
        <dbReference type="EMBL" id="KAL3645563.1"/>
    </source>
</evidence>
<dbReference type="PANTHER" id="PTHR35110">
    <property type="entry name" value="EXPRESSED PROTEIN"/>
    <property type="match status" value="1"/>
</dbReference>
<proteinExistence type="predicted"/>
<evidence type="ECO:0000256" key="1">
    <source>
        <dbReference type="SAM" id="MobiDB-lite"/>
    </source>
</evidence>
<gene>
    <name evidence="2" type="ORF">CASFOL_010743</name>
</gene>
<dbReference type="EMBL" id="JAVIJP010000013">
    <property type="protein sequence ID" value="KAL3645563.1"/>
    <property type="molecule type" value="Genomic_DNA"/>
</dbReference>
<organism evidence="2 3">
    <name type="scientific">Castilleja foliolosa</name>
    <dbReference type="NCBI Taxonomy" id="1961234"/>
    <lineage>
        <taxon>Eukaryota</taxon>
        <taxon>Viridiplantae</taxon>
        <taxon>Streptophyta</taxon>
        <taxon>Embryophyta</taxon>
        <taxon>Tracheophyta</taxon>
        <taxon>Spermatophyta</taxon>
        <taxon>Magnoliopsida</taxon>
        <taxon>eudicotyledons</taxon>
        <taxon>Gunneridae</taxon>
        <taxon>Pentapetalae</taxon>
        <taxon>asterids</taxon>
        <taxon>lamiids</taxon>
        <taxon>Lamiales</taxon>
        <taxon>Orobanchaceae</taxon>
        <taxon>Pedicularideae</taxon>
        <taxon>Castillejinae</taxon>
        <taxon>Castilleja</taxon>
    </lineage>
</organism>
<sequence length="149" mass="16739">MWNSNGNSMMKMTMSLRYFSSNSRKRAPNLRKINPRVPFQEAASIAEALYGVIKSHGPLSIGNAWNHAKDAGISGLSSKTHLKLMLKWMRGRSMLKQICNIHGSTKKFLLTTLPDDPQSNQPDTSSPPPEQLQQPKTGKTPRLNTRRPR</sequence>
<feature type="region of interest" description="Disordered" evidence="1">
    <location>
        <begin position="112"/>
        <end position="149"/>
    </location>
</feature>
<dbReference type="AlphaFoldDB" id="A0ABD3DTG9"/>
<dbReference type="Proteomes" id="UP001632038">
    <property type="component" value="Unassembled WGS sequence"/>
</dbReference>
<accession>A0ABD3DTG9</accession>
<keyword evidence="3" id="KW-1185">Reference proteome</keyword>
<evidence type="ECO:0000313" key="3">
    <source>
        <dbReference type="Proteomes" id="UP001632038"/>
    </source>
</evidence>
<comment type="caution">
    <text evidence="2">The sequence shown here is derived from an EMBL/GenBank/DDBJ whole genome shotgun (WGS) entry which is preliminary data.</text>
</comment>
<dbReference type="PANTHER" id="PTHR35110:SF1">
    <property type="entry name" value="EXPRESSED PROTEIN"/>
    <property type="match status" value="1"/>
</dbReference>
<protein>
    <submittedName>
        <fullName evidence="2">Uncharacterized protein</fullName>
    </submittedName>
</protein>
<reference evidence="3" key="1">
    <citation type="journal article" date="2024" name="IScience">
        <title>Strigolactones Initiate the Formation of Haustorium-like Structures in Castilleja.</title>
        <authorList>
            <person name="Buerger M."/>
            <person name="Peterson D."/>
            <person name="Chory J."/>
        </authorList>
    </citation>
    <scope>NUCLEOTIDE SEQUENCE [LARGE SCALE GENOMIC DNA]</scope>
</reference>